<reference evidence="2 3" key="1">
    <citation type="submission" date="2015-11" db="EMBL/GenBank/DDBJ databases">
        <authorList>
            <person name="Lin W."/>
        </authorList>
    </citation>
    <scope>NUCLEOTIDE SEQUENCE [LARGE SCALE GENOMIC DNA]</scope>
    <source>
        <strain evidence="2 3">HCH-1</strain>
    </source>
</reference>
<sequence length="299" mass="33714">MKVGGQAVIEGVMMKSKDLWSVAVRDPKGVIHVKKEQLRPLPKFLKTPFIRGIYALYQSLALGVQAINYSASKALDEDEGKPMSSAAITMTMLFAFVMAIGIFLFLPLYLTKLIALGFRPVAESSFLFNIVDGILRVVFFIVYVFVISLWKDMRRIFEYHGAEHKVIFAFEAGTDMELATIQKFGTYHPRCGTSFLFIVMLMSILVFSIIPKQWDFLWKFASRVVLIPMIAGLSYEILRYSAKSTANPVIKFLIQPGLLLQRITTKEPDDSQVEVALRALTEVIPGLKPEVMPDMEKSV</sequence>
<feature type="transmembrane region" description="Helical" evidence="1">
    <location>
        <begin position="216"/>
        <end position="235"/>
    </location>
</feature>
<organism evidence="2 3">
    <name type="scientific">Candidatus Magnetominusculus xianensis</name>
    <dbReference type="NCBI Taxonomy" id="1748249"/>
    <lineage>
        <taxon>Bacteria</taxon>
        <taxon>Pseudomonadati</taxon>
        <taxon>Nitrospirota</taxon>
        <taxon>Nitrospiria</taxon>
        <taxon>Nitrospirales</taxon>
        <taxon>Nitrospiraceae</taxon>
        <taxon>Candidatus Magnetominusculus</taxon>
    </lineage>
</organism>
<dbReference type="Pfam" id="PF07136">
    <property type="entry name" value="DUF1385"/>
    <property type="match status" value="1"/>
</dbReference>
<dbReference type="Proteomes" id="UP000060487">
    <property type="component" value="Unassembled WGS sequence"/>
</dbReference>
<feature type="transmembrane region" description="Helical" evidence="1">
    <location>
        <begin position="126"/>
        <end position="150"/>
    </location>
</feature>
<comment type="caution">
    <text evidence="2">The sequence shown here is derived from an EMBL/GenBank/DDBJ whole genome shotgun (WGS) entry which is preliminary data.</text>
</comment>
<evidence type="ECO:0000313" key="2">
    <source>
        <dbReference type="EMBL" id="KWT92693.1"/>
    </source>
</evidence>
<keyword evidence="1" id="KW-1133">Transmembrane helix</keyword>
<gene>
    <name evidence="2" type="ORF">ASN18_0524</name>
</gene>
<dbReference type="InterPro" id="IPR010787">
    <property type="entry name" value="DUF1385"/>
</dbReference>
<name>A0ABR5SJP2_9BACT</name>
<accession>A0ABR5SJP2</accession>
<keyword evidence="3" id="KW-1185">Reference proteome</keyword>
<feature type="transmembrane region" description="Helical" evidence="1">
    <location>
        <begin position="83"/>
        <end position="106"/>
    </location>
</feature>
<dbReference type="PANTHER" id="PTHR42867:SF1">
    <property type="entry name" value="MEMBRANE PROTEIN-RELATED"/>
    <property type="match status" value="1"/>
</dbReference>
<protein>
    <submittedName>
        <fullName evidence="2">Metal-dependent enzyme</fullName>
    </submittedName>
</protein>
<proteinExistence type="predicted"/>
<evidence type="ECO:0000256" key="1">
    <source>
        <dbReference type="SAM" id="Phobius"/>
    </source>
</evidence>
<dbReference type="EMBL" id="LNQR01000021">
    <property type="protein sequence ID" value="KWT92693.1"/>
    <property type="molecule type" value="Genomic_DNA"/>
</dbReference>
<dbReference type="RefSeq" id="WP_236861459.1">
    <property type="nucleotide sequence ID" value="NZ_LNQR01000021.1"/>
</dbReference>
<feature type="transmembrane region" description="Helical" evidence="1">
    <location>
        <begin position="191"/>
        <end position="210"/>
    </location>
</feature>
<keyword evidence="1" id="KW-0472">Membrane</keyword>
<evidence type="ECO:0000313" key="3">
    <source>
        <dbReference type="Proteomes" id="UP000060487"/>
    </source>
</evidence>
<keyword evidence="1" id="KW-0812">Transmembrane</keyword>
<dbReference type="PANTHER" id="PTHR42867">
    <property type="entry name" value="MEMBRANE PROTEIN-RELATED"/>
    <property type="match status" value="1"/>
</dbReference>